<reference evidence="7" key="1">
    <citation type="journal article" date="2023" name="Mol. Phylogenet. Evol.">
        <title>Genome-scale phylogeny and comparative genomics of the fungal order Sordariales.</title>
        <authorList>
            <person name="Hensen N."/>
            <person name="Bonometti L."/>
            <person name="Westerberg I."/>
            <person name="Brannstrom I.O."/>
            <person name="Guillou S."/>
            <person name="Cros-Aarteil S."/>
            <person name="Calhoun S."/>
            <person name="Haridas S."/>
            <person name="Kuo A."/>
            <person name="Mondo S."/>
            <person name="Pangilinan J."/>
            <person name="Riley R."/>
            <person name="LaButti K."/>
            <person name="Andreopoulos B."/>
            <person name="Lipzen A."/>
            <person name="Chen C."/>
            <person name="Yan M."/>
            <person name="Daum C."/>
            <person name="Ng V."/>
            <person name="Clum A."/>
            <person name="Steindorff A."/>
            <person name="Ohm R.A."/>
            <person name="Martin F."/>
            <person name="Silar P."/>
            <person name="Natvig D.O."/>
            <person name="Lalanne C."/>
            <person name="Gautier V."/>
            <person name="Ament-Velasquez S.L."/>
            <person name="Kruys A."/>
            <person name="Hutchinson M.I."/>
            <person name="Powell A.J."/>
            <person name="Barry K."/>
            <person name="Miller A.N."/>
            <person name="Grigoriev I.V."/>
            <person name="Debuchy R."/>
            <person name="Gladieux P."/>
            <person name="Hiltunen Thoren M."/>
            <person name="Johannesson H."/>
        </authorList>
    </citation>
    <scope>NUCLEOTIDE SEQUENCE</scope>
    <source>
        <strain evidence="7">CBS 990.96</strain>
    </source>
</reference>
<accession>A0AAN7GXD9</accession>
<feature type="region of interest" description="Disordered" evidence="5">
    <location>
        <begin position="106"/>
        <end position="256"/>
    </location>
</feature>
<dbReference type="InterPro" id="IPR013520">
    <property type="entry name" value="Ribonucl_H"/>
</dbReference>
<comment type="caution">
    <text evidence="7">The sequence shown here is derived from an EMBL/GenBank/DDBJ whole genome shotgun (WGS) entry which is preliminary data.</text>
</comment>
<protein>
    <recommendedName>
        <fullName evidence="6">Exonuclease domain-containing protein</fullName>
    </recommendedName>
</protein>
<dbReference type="InterPro" id="IPR047021">
    <property type="entry name" value="REXO1/3/4-like"/>
</dbReference>
<dbReference type="AlphaFoldDB" id="A0AAN7GXD9"/>
<dbReference type="GO" id="GO:0003676">
    <property type="term" value="F:nucleic acid binding"/>
    <property type="evidence" value="ECO:0007669"/>
    <property type="project" value="InterPro"/>
</dbReference>
<dbReference type="InterPro" id="IPR036397">
    <property type="entry name" value="RNaseH_sf"/>
</dbReference>
<feature type="compositionally biased region" description="Basic and acidic residues" evidence="5">
    <location>
        <begin position="145"/>
        <end position="154"/>
    </location>
</feature>
<feature type="compositionally biased region" description="Low complexity" evidence="5">
    <location>
        <begin position="132"/>
        <end position="144"/>
    </location>
</feature>
<dbReference type="Gene3D" id="3.30.420.10">
    <property type="entry name" value="Ribonuclease H-like superfamily/Ribonuclease H"/>
    <property type="match status" value="1"/>
</dbReference>
<evidence type="ECO:0000256" key="2">
    <source>
        <dbReference type="ARBA" id="ARBA00022722"/>
    </source>
</evidence>
<dbReference type="Proteomes" id="UP001301958">
    <property type="component" value="Unassembled WGS sequence"/>
</dbReference>
<dbReference type="InterPro" id="IPR034922">
    <property type="entry name" value="REX1-like_exo"/>
</dbReference>
<feature type="compositionally biased region" description="Polar residues" evidence="5">
    <location>
        <begin position="197"/>
        <end position="217"/>
    </location>
</feature>
<keyword evidence="4" id="KW-0269">Exonuclease</keyword>
<dbReference type="CDD" id="cd06145">
    <property type="entry name" value="REX1_like"/>
    <property type="match status" value="1"/>
</dbReference>
<dbReference type="SUPFAM" id="SSF53098">
    <property type="entry name" value="Ribonuclease H-like"/>
    <property type="match status" value="1"/>
</dbReference>
<keyword evidence="3" id="KW-0378">Hydrolase</keyword>
<dbReference type="PANTHER" id="PTHR12801">
    <property type="entry name" value="RNA EXONUCLEASE REXO1 / RECO3 FAMILY MEMBER-RELATED"/>
    <property type="match status" value="1"/>
</dbReference>
<evidence type="ECO:0000256" key="1">
    <source>
        <dbReference type="ARBA" id="ARBA00006357"/>
    </source>
</evidence>
<organism evidence="7 8">
    <name type="scientific">Podospora fimiseda</name>
    <dbReference type="NCBI Taxonomy" id="252190"/>
    <lineage>
        <taxon>Eukaryota</taxon>
        <taxon>Fungi</taxon>
        <taxon>Dikarya</taxon>
        <taxon>Ascomycota</taxon>
        <taxon>Pezizomycotina</taxon>
        <taxon>Sordariomycetes</taxon>
        <taxon>Sordariomycetidae</taxon>
        <taxon>Sordariales</taxon>
        <taxon>Podosporaceae</taxon>
        <taxon>Podospora</taxon>
    </lineage>
</organism>
<evidence type="ECO:0000313" key="8">
    <source>
        <dbReference type="Proteomes" id="UP001301958"/>
    </source>
</evidence>
<evidence type="ECO:0000256" key="5">
    <source>
        <dbReference type="SAM" id="MobiDB-lite"/>
    </source>
</evidence>
<reference evidence="7" key="2">
    <citation type="submission" date="2023-05" db="EMBL/GenBank/DDBJ databases">
        <authorList>
            <consortium name="Lawrence Berkeley National Laboratory"/>
            <person name="Steindorff A."/>
            <person name="Hensen N."/>
            <person name="Bonometti L."/>
            <person name="Westerberg I."/>
            <person name="Brannstrom I.O."/>
            <person name="Guillou S."/>
            <person name="Cros-Aarteil S."/>
            <person name="Calhoun S."/>
            <person name="Haridas S."/>
            <person name="Kuo A."/>
            <person name="Mondo S."/>
            <person name="Pangilinan J."/>
            <person name="Riley R."/>
            <person name="Labutti K."/>
            <person name="Andreopoulos B."/>
            <person name="Lipzen A."/>
            <person name="Chen C."/>
            <person name="Yanf M."/>
            <person name="Daum C."/>
            <person name="Ng V."/>
            <person name="Clum A."/>
            <person name="Ohm R."/>
            <person name="Martin F."/>
            <person name="Silar P."/>
            <person name="Natvig D."/>
            <person name="Lalanne C."/>
            <person name="Gautier V."/>
            <person name="Ament-Velasquez S.L."/>
            <person name="Kruys A."/>
            <person name="Hutchinson M.I."/>
            <person name="Powell A.J."/>
            <person name="Barry K."/>
            <person name="Miller A.N."/>
            <person name="Grigoriev I.V."/>
            <person name="Debuchy R."/>
            <person name="Gladieux P."/>
            <person name="Thoren M.H."/>
            <person name="Johannesson H."/>
        </authorList>
    </citation>
    <scope>NUCLEOTIDE SEQUENCE</scope>
    <source>
        <strain evidence="7">CBS 990.96</strain>
    </source>
</reference>
<keyword evidence="2" id="KW-0540">Nuclease</keyword>
<dbReference type="GO" id="GO:0005634">
    <property type="term" value="C:nucleus"/>
    <property type="evidence" value="ECO:0007669"/>
    <property type="project" value="TreeGrafter"/>
</dbReference>
<feature type="compositionally biased region" description="Low complexity" evidence="5">
    <location>
        <begin position="115"/>
        <end position="124"/>
    </location>
</feature>
<dbReference type="InterPro" id="IPR012337">
    <property type="entry name" value="RNaseH-like_sf"/>
</dbReference>
<evidence type="ECO:0000259" key="6">
    <source>
        <dbReference type="SMART" id="SM00479"/>
    </source>
</evidence>
<evidence type="ECO:0000256" key="4">
    <source>
        <dbReference type="ARBA" id="ARBA00022839"/>
    </source>
</evidence>
<evidence type="ECO:0000313" key="7">
    <source>
        <dbReference type="EMBL" id="KAK4224420.1"/>
    </source>
</evidence>
<gene>
    <name evidence="7" type="ORF">QBC38DRAFT_485519</name>
</gene>
<evidence type="ECO:0000256" key="3">
    <source>
        <dbReference type="ARBA" id="ARBA00022801"/>
    </source>
</evidence>
<feature type="domain" description="Exonuclease" evidence="6">
    <location>
        <begin position="514"/>
        <end position="712"/>
    </location>
</feature>
<sequence>MRYWRGVANLRPSWGNPNAQRVAPITHEPPHSFLNRLTFKRTLSTTSNGHDILIEKFSTLLPLSSKGSKSAAIMDPMDQVLRAFKQIPCPQGDSCRQPGCQWQHSWETQQRPTIPSASSLSVTPAAPPTPVAPVAQVTPSAAPVIEHRQDEDAPRKRRKVELGEPESAPTQPEVPPAAVRASTMTKRVSPPPLKRSLPQTASSTPSSARAFHTSASKPSPPRKSGATPAHKKAASTPKATPQRKAETLNPRHLTTASPATHEFRLKALKALHTEYKRLNDELKKDDEKKLVMSDQELIWLALDNEQKLCIDKPMIYQNCIKNLIMSNKKKTPKQWLDERLVEWEKKKEPRQKESHLGLPTIIKTDLSFKQEVQFLKFLETPIKDLGKFGYVPVAPSDEEVKKAREGEQASLGWEVCDRCTTRFQVFPGRREEDGVLASGGSCLHHPGRTYFPNRVAGKSEKPAKRYSCCQESVGDSTGCTTKEHHVFKTSSPARLAALMPFVETPPNPEAPKNRAVAFDCEMGYTVYGLELIRVTATSWPDGATLLDVLVRPLGEIIDLNSRYSGVWPEDIANAEPWEKGKPPVVDDTETGEGVDGVNKPRKKMQIVPSPMAARDALFSLISPETPLIGHGLENDLNSIRIIHPTLVDTVLLFPTTSGLPMRMGLKKLMETKLNRAIQVEKTGEGVMGGHDSAEDARAAGELVRFKVMEKWKQMKLDGWTIREGGEVFEPPSDQQKKRKRAERGLTTEFLEKWGVVVEDDI</sequence>
<comment type="similarity">
    <text evidence="1">Belongs to the REXO1/REXO3 family.</text>
</comment>
<dbReference type="EMBL" id="MU865393">
    <property type="protein sequence ID" value="KAK4224420.1"/>
    <property type="molecule type" value="Genomic_DNA"/>
</dbReference>
<dbReference type="PANTHER" id="PTHR12801:SF112">
    <property type="entry name" value="RNA EXONUCLEASE 3"/>
    <property type="match status" value="1"/>
</dbReference>
<proteinExistence type="inferred from homology"/>
<dbReference type="SMART" id="SM00479">
    <property type="entry name" value="EXOIII"/>
    <property type="match status" value="1"/>
</dbReference>
<dbReference type="GO" id="GO:0004527">
    <property type="term" value="F:exonuclease activity"/>
    <property type="evidence" value="ECO:0007669"/>
    <property type="project" value="UniProtKB-KW"/>
</dbReference>
<feature type="region of interest" description="Disordered" evidence="5">
    <location>
        <begin position="575"/>
        <end position="599"/>
    </location>
</feature>
<keyword evidence="8" id="KW-1185">Reference proteome</keyword>
<name>A0AAN7GXD9_9PEZI</name>